<keyword evidence="2" id="KW-1185">Reference proteome</keyword>
<dbReference type="Pfam" id="PF08002">
    <property type="entry name" value="DUF1697"/>
    <property type="match status" value="1"/>
</dbReference>
<evidence type="ECO:0000313" key="1">
    <source>
        <dbReference type="EMBL" id="GGD81110.1"/>
    </source>
</evidence>
<accession>A0A917DZ26</accession>
<gene>
    <name evidence="1" type="ORF">GCM10011514_51490</name>
</gene>
<reference evidence="1" key="1">
    <citation type="journal article" date="2014" name="Int. J. Syst. Evol. Microbiol.">
        <title>Complete genome sequence of Corynebacterium casei LMG S-19264T (=DSM 44701T), isolated from a smear-ripened cheese.</title>
        <authorList>
            <consortium name="US DOE Joint Genome Institute (JGI-PGF)"/>
            <person name="Walter F."/>
            <person name="Albersmeier A."/>
            <person name="Kalinowski J."/>
            <person name="Ruckert C."/>
        </authorList>
    </citation>
    <scope>NUCLEOTIDE SEQUENCE</scope>
    <source>
        <strain evidence="1">CGMCC 1.15958</strain>
    </source>
</reference>
<organism evidence="1 2">
    <name type="scientific">Emticicia aquatilis</name>
    <dbReference type="NCBI Taxonomy" id="1537369"/>
    <lineage>
        <taxon>Bacteria</taxon>
        <taxon>Pseudomonadati</taxon>
        <taxon>Bacteroidota</taxon>
        <taxon>Cytophagia</taxon>
        <taxon>Cytophagales</taxon>
        <taxon>Leadbetterellaceae</taxon>
        <taxon>Emticicia</taxon>
    </lineage>
</organism>
<dbReference type="PIRSF" id="PIRSF008502">
    <property type="entry name" value="UCP008502"/>
    <property type="match status" value="1"/>
</dbReference>
<dbReference type="InterPro" id="IPR012545">
    <property type="entry name" value="DUF1697"/>
</dbReference>
<sequence length="170" mass="19523">MKKYIAFLRGINVGNIRIKMPDLKNAFQDMGFQNVATYLQTGNVVFESEKNISEIKVILEKGLTETFHYQAFVLLYDFDVLDEIVVKYPFQKDESNHAYVIFVESESVFEELATIAESVDEEIARGNTVLYWKVPKGESLNTPFSKITAKAKYKSTTTVRNINTLEKMLE</sequence>
<dbReference type="AlphaFoldDB" id="A0A917DZ26"/>
<dbReference type="PANTHER" id="PTHR36439">
    <property type="entry name" value="BLL4334 PROTEIN"/>
    <property type="match status" value="1"/>
</dbReference>
<dbReference type="RefSeq" id="WP_188770978.1">
    <property type="nucleotide sequence ID" value="NZ_BMKK01000017.1"/>
</dbReference>
<comment type="caution">
    <text evidence="1">The sequence shown here is derived from an EMBL/GenBank/DDBJ whole genome shotgun (WGS) entry which is preliminary data.</text>
</comment>
<name>A0A917DZ26_9BACT</name>
<dbReference type="Proteomes" id="UP000609064">
    <property type="component" value="Unassembled WGS sequence"/>
</dbReference>
<dbReference type="Gene3D" id="3.30.70.1280">
    <property type="entry name" value="SP0830-like domains"/>
    <property type="match status" value="1"/>
</dbReference>
<proteinExistence type="predicted"/>
<dbReference type="Gene3D" id="3.30.70.1260">
    <property type="entry name" value="bacterial protein sp0830 like"/>
    <property type="match status" value="1"/>
</dbReference>
<dbReference type="EMBL" id="BMKK01000017">
    <property type="protein sequence ID" value="GGD81110.1"/>
    <property type="molecule type" value="Genomic_DNA"/>
</dbReference>
<evidence type="ECO:0000313" key="2">
    <source>
        <dbReference type="Proteomes" id="UP000609064"/>
    </source>
</evidence>
<protein>
    <submittedName>
        <fullName evidence="1">Pyridoxamine 5'-phosphate oxidase</fullName>
    </submittedName>
</protein>
<reference evidence="1" key="2">
    <citation type="submission" date="2020-09" db="EMBL/GenBank/DDBJ databases">
        <authorList>
            <person name="Sun Q."/>
            <person name="Zhou Y."/>
        </authorList>
    </citation>
    <scope>NUCLEOTIDE SEQUENCE</scope>
    <source>
        <strain evidence="1">CGMCC 1.15958</strain>
    </source>
</reference>
<dbReference type="PANTHER" id="PTHR36439:SF1">
    <property type="entry name" value="DUF1697 DOMAIN-CONTAINING PROTEIN"/>
    <property type="match status" value="1"/>
</dbReference>
<dbReference type="SUPFAM" id="SSF160379">
    <property type="entry name" value="SP0830-like"/>
    <property type="match status" value="1"/>
</dbReference>